<evidence type="ECO:0000256" key="1">
    <source>
        <dbReference type="ARBA" id="ARBA00004651"/>
    </source>
</evidence>
<dbReference type="EMBL" id="BLAY01000159">
    <property type="protein sequence ID" value="GET42323.1"/>
    <property type="molecule type" value="Genomic_DNA"/>
</dbReference>
<comment type="subcellular location">
    <subcellularLocation>
        <location evidence="1">Cell membrane</location>
        <topology evidence="1">Multi-pass membrane protein</topology>
    </subcellularLocation>
</comment>
<dbReference type="GO" id="GO:0008233">
    <property type="term" value="F:peptidase activity"/>
    <property type="evidence" value="ECO:0007669"/>
    <property type="project" value="UniProtKB-KW"/>
</dbReference>
<keyword evidence="5" id="KW-0378">Hydrolase</keyword>
<feature type="transmembrane region" description="Helical" evidence="8">
    <location>
        <begin position="66"/>
        <end position="85"/>
    </location>
</feature>
<dbReference type="GO" id="GO:0005886">
    <property type="term" value="C:plasma membrane"/>
    <property type="evidence" value="ECO:0007669"/>
    <property type="project" value="UniProtKB-SubCell"/>
</dbReference>
<feature type="transmembrane region" description="Helical" evidence="8">
    <location>
        <begin position="6"/>
        <end position="23"/>
    </location>
</feature>
<sequence length="90" mass="10211">MGAIVWMVQLAILFLVIFPTTKIPKILVSIMAILIVLLVPGIQTAILAVLAPHNYQTFEYWHSDNAQIFSTIPLLIFGFLCRYFSDKIMN</sequence>
<reference evidence="9" key="1">
    <citation type="submission" date="2019-10" db="EMBL/GenBank/DDBJ databases">
        <title>Draft genome sequece of Microseira wollei NIES-4236.</title>
        <authorList>
            <person name="Yamaguchi H."/>
            <person name="Suzuki S."/>
            <person name="Kawachi M."/>
        </authorList>
    </citation>
    <scope>NUCLEOTIDE SEQUENCE</scope>
    <source>
        <strain evidence="9">NIES-4236</strain>
    </source>
</reference>
<comment type="caution">
    <text evidence="9">The sequence shown here is derived from an EMBL/GenBank/DDBJ whole genome shotgun (WGS) entry which is preliminary data.</text>
</comment>
<evidence type="ECO:0000256" key="8">
    <source>
        <dbReference type="SAM" id="Phobius"/>
    </source>
</evidence>
<keyword evidence="3" id="KW-0645">Protease</keyword>
<organism evidence="9 10">
    <name type="scientific">Microseira wollei NIES-4236</name>
    <dbReference type="NCBI Taxonomy" id="2530354"/>
    <lineage>
        <taxon>Bacteria</taxon>
        <taxon>Bacillati</taxon>
        <taxon>Cyanobacteriota</taxon>
        <taxon>Cyanophyceae</taxon>
        <taxon>Oscillatoriophycideae</taxon>
        <taxon>Aerosakkonematales</taxon>
        <taxon>Aerosakkonemataceae</taxon>
        <taxon>Microseira</taxon>
    </lineage>
</organism>
<evidence type="ECO:0000256" key="3">
    <source>
        <dbReference type="ARBA" id="ARBA00022670"/>
    </source>
</evidence>
<feature type="transmembrane region" description="Helical" evidence="8">
    <location>
        <begin position="30"/>
        <end position="51"/>
    </location>
</feature>
<keyword evidence="6 8" id="KW-1133">Transmembrane helix</keyword>
<evidence type="ECO:0000313" key="10">
    <source>
        <dbReference type="Proteomes" id="UP001050975"/>
    </source>
</evidence>
<keyword evidence="2" id="KW-1003">Cell membrane</keyword>
<keyword evidence="4 8" id="KW-0812">Transmembrane</keyword>
<dbReference type="GO" id="GO:0006508">
    <property type="term" value="P:proteolysis"/>
    <property type="evidence" value="ECO:0007669"/>
    <property type="project" value="UniProtKB-KW"/>
</dbReference>
<dbReference type="InterPro" id="IPR026392">
    <property type="entry name" value="Exo/Archaeosortase_dom"/>
</dbReference>
<protein>
    <submittedName>
        <fullName evidence="9">Uncharacterized protein</fullName>
    </submittedName>
</protein>
<gene>
    <name evidence="9" type="ORF">MiSe_71390</name>
</gene>
<evidence type="ECO:0000256" key="7">
    <source>
        <dbReference type="ARBA" id="ARBA00023136"/>
    </source>
</evidence>
<accession>A0AAV3XI81</accession>
<keyword evidence="10" id="KW-1185">Reference proteome</keyword>
<dbReference type="AlphaFoldDB" id="A0AAV3XI81"/>
<dbReference type="NCBIfam" id="TIGR04178">
    <property type="entry name" value="exo_archaeo"/>
    <property type="match status" value="1"/>
</dbReference>
<evidence type="ECO:0000256" key="2">
    <source>
        <dbReference type="ARBA" id="ARBA00022475"/>
    </source>
</evidence>
<evidence type="ECO:0000313" key="9">
    <source>
        <dbReference type="EMBL" id="GET42323.1"/>
    </source>
</evidence>
<keyword evidence="7 8" id="KW-0472">Membrane</keyword>
<proteinExistence type="predicted"/>
<evidence type="ECO:0000256" key="5">
    <source>
        <dbReference type="ARBA" id="ARBA00022801"/>
    </source>
</evidence>
<evidence type="ECO:0000256" key="4">
    <source>
        <dbReference type="ARBA" id="ARBA00022692"/>
    </source>
</evidence>
<name>A0AAV3XI81_9CYAN</name>
<evidence type="ECO:0000256" key="6">
    <source>
        <dbReference type="ARBA" id="ARBA00022989"/>
    </source>
</evidence>
<dbReference type="Proteomes" id="UP001050975">
    <property type="component" value="Unassembled WGS sequence"/>
</dbReference>